<dbReference type="Proteomes" id="UP001562354">
    <property type="component" value="Unassembled WGS sequence"/>
</dbReference>
<evidence type="ECO:0000256" key="5">
    <source>
        <dbReference type="ARBA" id="ARBA00023295"/>
    </source>
</evidence>
<evidence type="ECO:0000256" key="4">
    <source>
        <dbReference type="ARBA" id="ARBA00022801"/>
    </source>
</evidence>
<dbReference type="Pfam" id="PF07745">
    <property type="entry name" value="Glyco_hydro_53"/>
    <property type="match status" value="1"/>
</dbReference>
<keyword evidence="8" id="KW-1185">Reference proteome</keyword>
<sequence>MIPSFLLLAAGLLAPSVVQGALTYKGADISSLPMLEDQGKTFKWTDGYVEDFEYILQKSGANTIRQRVWVNPSDGNYNLDYNLALAKRVKKAGMKVYLDLHYSDTWADPSHQTTPAAWDDSSIGNLKSAVYTYTKNLCNSFQSAGIQPAIVSIGNEIRAGLLWPLGGTSSYYNIADLLHSAAWGIKDSTLSTKPKIMVHLDNGWDWGSQNYFYKTVLGEGPFLSSDFDMIGVSYYPFYNDEAYLGSLEYSLKELSATYGKEIVVAETNWPQSCPKPAYAFPSDTTHIPFSGAGQAEWIKEVAKIVAGTKNGVGLFYWEPAWIGNAALGSSCSSNLLVKDDGTINEGVAAFKDI</sequence>
<comment type="caution">
    <text evidence="7">The sequence shown here is derived from an EMBL/GenBank/DDBJ whole genome shotgun (WGS) entry which is preliminary data.</text>
</comment>
<dbReference type="PANTHER" id="PTHR34983">
    <property type="entry name" value="ARABINOGALACTAN ENDO-BETA-1,4-GALACTANASE A"/>
    <property type="match status" value="1"/>
</dbReference>
<dbReference type="RefSeq" id="XP_069202882.1">
    <property type="nucleotide sequence ID" value="XM_069345054.1"/>
</dbReference>
<evidence type="ECO:0000313" key="8">
    <source>
        <dbReference type="Proteomes" id="UP001562354"/>
    </source>
</evidence>
<dbReference type="InterPro" id="IPR017853">
    <property type="entry name" value="GH"/>
</dbReference>
<accession>A0ABR3PLI5</accession>
<evidence type="ECO:0000256" key="3">
    <source>
        <dbReference type="ARBA" id="ARBA00012556"/>
    </source>
</evidence>
<evidence type="ECO:0000256" key="1">
    <source>
        <dbReference type="ARBA" id="ARBA00001695"/>
    </source>
</evidence>
<comment type="catalytic activity">
    <reaction evidence="1 6">
        <text>The enzyme specifically hydrolyzes (1-&gt;4)-beta-D-galactosidic linkages in type I arabinogalactans.</text>
        <dbReference type="EC" id="3.2.1.89"/>
    </reaction>
</comment>
<evidence type="ECO:0000313" key="7">
    <source>
        <dbReference type="EMBL" id="KAL1306610.1"/>
    </source>
</evidence>
<feature type="chain" id="PRO_5045005260" description="Arabinogalactan endo-beta-1,4-galactanase" evidence="6">
    <location>
        <begin position="21"/>
        <end position="353"/>
    </location>
</feature>
<proteinExistence type="inferred from homology"/>
<feature type="signal peptide" evidence="6">
    <location>
        <begin position="1"/>
        <end position="20"/>
    </location>
</feature>
<dbReference type="GeneID" id="95978991"/>
<reference evidence="7 8" key="1">
    <citation type="submission" date="2024-07" db="EMBL/GenBank/DDBJ databases">
        <title>Draft sequence of the Neodothiora populina.</title>
        <authorList>
            <person name="Drown D.D."/>
            <person name="Schuette U.S."/>
            <person name="Buechlein A.B."/>
            <person name="Rusch D.R."/>
            <person name="Winton L.W."/>
            <person name="Adams G.A."/>
        </authorList>
    </citation>
    <scope>NUCLEOTIDE SEQUENCE [LARGE SCALE GENOMIC DNA]</scope>
    <source>
        <strain evidence="7 8">CPC 39397</strain>
    </source>
</reference>
<gene>
    <name evidence="7" type="ORF">AAFC00_005292</name>
</gene>
<name>A0ABR3PLI5_9PEZI</name>
<organism evidence="7 8">
    <name type="scientific">Neodothiora populina</name>
    <dbReference type="NCBI Taxonomy" id="2781224"/>
    <lineage>
        <taxon>Eukaryota</taxon>
        <taxon>Fungi</taxon>
        <taxon>Dikarya</taxon>
        <taxon>Ascomycota</taxon>
        <taxon>Pezizomycotina</taxon>
        <taxon>Dothideomycetes</taxon>
        <taxon>Dothideomycetidae</taxon>
        <taxon>Dothideales</taxon>
        <taxon>Dothioraceae</taxon>
        <taxon>Neodothiora</taxon>
    </lineage>
</organism>
<dbReference type="PANTHER" id="PTHR34983:SF1">
    <property type="entry name" value="ARABINOGALACTAN ENDO-BETA-1,4-GALACTANASE A"/>
    <property type="match status" value="1"/>
</dbReference>
<keyword evidence="4 6" id="KW-0378">Hydrolase</keyword>
<evidence type="ECO:0000256" key="6">
    <source>
        <dbReference type="RuleBase" id="RU361192"/>
    </source>
</evidence>
<evidence type="ECO:0000256" key="2">
    <source>
        <dbReference type="ARBA" id="ARBA00010687"/>
    </source>
</evidence>
<keyword evidence="6" id="KW-0732">Signal</keyword>
<comment type="similarity">
    <text evidence="2 6">Belongs to the glycosyl hydrolase 53 family.</text>
</comment>
<dbReference type="Gene3D" id="3.20.20.80">
    <property type="entry name" value="Glycosidases"/>
    <property type="match status" value="1"/>
</dbReference>
<dbReference type="SUPFAM" id="SSF51445">
    <property type="entry name" value="(Trans)glycosidases"/>
    <property type="match status" value="1"/>
</dbReference>
<dbReference type="EC" id="3.2.1.89" evidence="3 6"/>
<protein>
    <recommendedName>
        <fullName evidence="3 6">Arabinogalactan endo-beta-1,4-galactanase</fullName>
        <ecNumber evidence="3 6">3.2.1.89</ecNumber>
    </recommendedName>
</protein>
<keyword evidence="5 6" id="KW-0326">Glycosidase</keyword>
<dbReference type="InterPro" id="IPR011683">
    <property type="entry name" value="Glyco_hydro_53"/>
</dbReference>
<dbReference type="EMBL" id="JBFMKM010000004">
    <property type="protein sequence ID" value="KAL1306610.1"/>
    <property type="molecule type" value="Genomic_DNA"/>
</dbReference>